<protein>
    <submittedName>
        <fullName evidence="9">H+ gluconate symporter related permease</fullName>
    </submittedName>
</protein>
<dbReference type="PATRIC" id="fig|1423745.4.peg.1149"/>
<evidence type="ECO:0000313" key="9">
    <source>
        <dbReference type="EMBL" id="KRM91158.1"/>
    </source>
</evidence>
<dbReference type="PANTHER" id="PTHR30354:SF22">
    <property type="entry name" value="HIGH-AFFINITY GLUCONATE TRANSPORTER"/>
    <property type="match status" value="1"/>
</dbReference>
<evidence type="ECO:0000256" key="5">
    <source>
        <dbReference type="ARBA" id="ARBA00022989"/>
    </source>
</evidence>
<evidence type="ECO:0000256" key="4">
    <source>
        <dbReference type="ARBA" id="ARBA00022692"/>
    </source>
</evidence>
<sequence>MMPFVVLILGIALLLFLIIKLKLNTFVSLIVVAILVALGLGMNPASIAEAIKTGIGNTLGELAVVFGFGAMIGRLVSDAGGSYRIAETLIQKFGKQRLQLAIVVASFIIGMSLFFEVGMVLLTPIVFAVALEADVPFLYLGIPMAAALSATQGFLPPQPAPTAVATALNANIGEVLLFGIIVAIPCVIIAGPLWTRVIRRFFPDSFVVKKSLPAFGEIKEYNLDETPSFGLSALTSLLPAIFMAINTIYQLVAHGGKAVAKPQGFDAIITMLGNPMIAMVVALLFAIWSMGFHRGKTMTDISSSIVTSVKSIAMLLLVIGGGGAFKQVLLDGGVGDAVKQLMMHSSLSPIILGWLVAVVLRVSLGSATVAGITAAGIVTPLMHTLNVSPVMMALAIGAGSLAASHVNDAGFWMFKEYFDLDLKQTLGIWTTLETVISVTGLIVVLILNMFVG</sequence>
<feature type="transmembrane region" description="Helical" evidence="8">
    <location>
        <begin position="385"/>
        <end position="406"/>
    </location>
</feature>
<feature type="transmembrane region" description="Helical" evidence="8">
    <location>
        <begin position="350"/>
        <end position="378"/>
    </location>
</feature>
<dbReference type="STRING" id="1423745.GCA_001311215_01909"/>
<comment type="caution">
    <text evidence="9">The sequence shown here is derived from an EMBL/GenBank/DDBJ whole genome shotgun (WGS) entry which is preliminary data.</text>
</comment>
<dbReference type="Proteomes" id="UP000051586">
    <property type="component" value="Unassembled WGS sequence"/>
</dbReference>
<feature type="transmembrane region" description="Helical" evidence="8">
    <location>
        <begin position="229"/>
        <end position="252"/>
    </location>
</feature>
<dbReference type="RefSeq" id="WP_009167360.1">
    <property type="nucleotide sequence ID" value="NZ_AYZI01000007.1"/>
</dbReference>
<feature type="transmembrane region" description="Helical" evidence="8">
    <location>
        <begin position="97"/>
        <end position="130"/>
    </location>
</feature>
<organism evidence="9 10">
    <name type="scientific">Fructilactobacillus florum DSM 22689 = JCM 16035</name>
    <dbReference type="NCBI Taxonomy" id="1423745"/>
    <lineage>
        <taxon>Bacteria</taxon>
        <taxon>Bacillati</taxon>
        <taxon>Bacillota</taxon>
        <taxon>Bacilli</taxon>
        <taxon>Lactobacillales</taxon>
        <taxon>Lactobacillaceae</taxon>
        <taxon>Fructilactobacillus</taxon>
    </lineage>
</organism>
<dbReference type="Pfam" id="PF02447">
    <property type="entry name" value="GntP_permease"/>
    <property type="match status" value="1"/>
</dbReference>
<proteinExistence type="inferred from homology"/>
<feature type="transmembrane region" description="Helical" evidence="8">
    <location>
        <begin position="30"/>
        <end position="47"/>
    </location>
</feature>
<feature type="transmembrane region" description="Helical" evidence="8">
    <location>
        <begin position="426"/>
        <end position="451"/>
    </location>
</feature>
<name>A0A0R2CSS5_9LACO</name>
<keyword evidence="5 8" id="KW-1133">Transmembrane helix</keyword>
<evidence type="ECO:0000256" key="2">
    <source>
        <dbReference type="ARBA" id="ARBA00022448"/>
    </source>
</evidence>
<keyword evidence="6 8" id="KW-0472">Membrane</keyword>
<dbReference type="EMBL" id="AYZI01000007">
    <property type="protein sequence ID" value="KRM91158.1"/>
    <property type="molecule type" value="Genomic_DNA"/>
</dbReference>
<dbReference type="NCBIfam" id="TIGR00791">
    <property type="entry name" value="gntP"/>
    <property type="match status" value="1"/>
</dbReference>
<evidence type="ECO:0000256" key="8">
    <source>
        <dbReference type="SAM" id="Phobius"/>
    </source>
</evidence>
<feature type="transmembrane region" description="Helical" evidence="8">
    <location>
        <begin position="272"/>
        <end position="291"/>
    </location>
</feature>
<comment type="similarity">
    <text evidence="7">Belongs to the GntP permease family.</text>
</comment>
<comment type="subcellular location">
    <subcellularLocation>
        <location evidence="1">Cell membrane</location>
        <topology evidence="1">Multi-pass membrane protein</topology>
    </subcellularLocation>
</comment>
<evidence type="ECO:0000256" key="6">
    <source>
        <dbReference type="ARBA" id="ARBA00023136"/>
    </source>
</evidence>
<evidence type="ECO:0000256" key="3">
    <source>
        <dbReference type="ARBA" id="ARBA00022475"/>
    </source>
</evidence>
<dbReference type="AlphaFoldDB" id="A0A0R2CSS5"/>
<dbReference type="InterPro" id="IPR003474">
    <property type="entry name" value="Glcn_transporter"/>
</dbReference>
<dbReference type="GO" id="GO:0015128">
    <property type="term" value="F:gluconate transmembrane transporter activity"/>
    <property type="evidence" value="ECO:0007669"/>
    <property type="project" value="InterPro"/>
</dbReference>
<dbReference type="PIRSF" id="PIRSF002746">
    <property type="entry name" value="Gluconate_transporter"/>
    <property type="match status" value="1"/>
</dbReference>
<keyword evidence="4 8" id="KW-0812">Transmembrane</keyword>
<evidence type="ECO:0000256" key="1">
    <source>
        <dbReference type="ARBA" id="ARBA00004651"/>
    </source>
</evidence>
<feature type="transmembrane region" description="Helical" evidence="8">
    <location>
        <begin position="175"/>
        <end position="194"/>
    </location>
</feature>
<gene>
    <name evidence="9" type="ORF">FC87_GL001084</name>
</gene>
<feature type="transmembrane region" description="Helical" evidence="8">
    <location>
        <begin position="312"/>
        <end position="330"/>
    </location>
</feature>
<dbReference type="GO" id="GO:0005886">
    <property type="term" value="C:plasma membrane"/>
    <property type="evidence" value="ECO:0007669"/>
    <property type="project" value="UniProtKB-SubCell"/>
</dbReference>
<reference evidence="9 10" key="1">
    <citation type="journal article" date="2015" name="Genome Announc.">
        <title>Expanding the biotechnology potential of lactobacilli through comparative genomics of 213 strains and associated genera.</title>
        <authorList>
            <person name="Sun Z."/>
            <person name="Harris H.M."/>
            <person name="McCann A."/>
            <person name="Guo C."/>
            <person name="Argimon S."/>
            <person name="Zhang W."/>
            <person name="Yang X."/>
            <person name="Jeffery I.B."/>
            <person name="Cooney J.C."/>
            <person name="Kagawa T.F."/>
            <person name="Liu W."/>
            <person name="Song Y."/>
            <person name="Salvetti E."/>
            <person name="Wrobel A."/>
            <person name="Rasinkangas P."/>
            <person name="Parkhill J."/>
            <person name="Rea M.C."/>
            <person name="O'Sullivan O."/>
            <person name="Ritari J."/>
            <person name="Douillard F.P."/>
            <person name="Paul Ross R."/>
            <person name="Yang R."/>
            <person name="Briner A.E."/>
            <person name="Felis G.E."/>
            <person name="de Vos W.M."/>
            <person name="Barrangou R."/>
            <person name="Klaenhammer T.R."/>
            <person name="Caufield P.W."/>
            <person name="Cui Y."/>
            <person name="Zhang H."/>
            <person name="O'Toole P.W."/>
        </authorList>
    </citation>
    <scope>NUCLEOTIDE SEQUENCE [LARGE SCALE GENOMIC DNA]</scope>
    <source>
        <strain evidence="9 10">DSM 22689</strain>
    </source>
</reference>
<keyword evidence="3" id="KW-1003">Cell membrane</keyword>
<keyword evidence="2" id="KW-0813">Transport</keyword>
<evidence type="ECO:0000256" key="7">
    <source>
        <dbReference type="ARBA" id="ARBA00049663"/>
    </source>
</evidence>
<dbReference type="PANTHER" id="PTHR30354">
    <property type="entry name" value="GNT FAMILY GLUCONATE TRANSPORTER"/>
    <property type="match status" value="1"/>
</dbReference>
<evidence type="ECO:0000313" key="10">
    <source>
        <dbReference type="Proteomes" id="UP000051586"/>
    </source>
</evidence>
<accession>A0A0R2CSS5</accession>
<feature type="transmembrane region" description="Helical" evidence="8">
    <location>
        <begin position="59"/>
        <end position="77"/>
    </location>
</feature>